<reference evidence="2" key="2">
    <citation type="submission" date="2022-01" db="EMBL/GenBank/DDBJ databases">
        <authorList>
            <person name="Yamashiro T."/>
            <person name="Shiraishi A."/>
            <person name="Satake H."/>
            <person name="Nakayama K."/>
        </authorList>
    </citation>
    <scope>NUCLEOTIDE SEQUENCE</scope>
</reference>
<evidence type="ECO:0000313" key="2">
    <source>
        <dbReference type="EMBL" id="GJT41228.1"/>
    </source>
</evidence>
<proteinExistence type="predicted"/>
<evidence type="ECO:0000256" key="1">
    <source>
        <dbReference type="SAM" id="Coils"/>
    </source>
</evidence>
<comment type="caution">
    <text evidence="2">The sequence shown here is derived from an EMBL/GenBank/DDBJ whole genome shotgun (WGS) entry which is preliminary data.</text>
</comment>
<dbReference type="Proteomes" id="UP001151760">
    <property type="component" value="Unassembled WGS sequence"/>
</dbReference>
<feature type="coiled-coil region" evidence="1">
    <location>
        <begin position="186"/>
        <end position="220"/>
    </location>
</feature>
<gene>
    <name evidence="2" type="ORF">Tco_0941093</name>
</gene>
<accession>A0ABQ5DQS1</accession>
<reference evidence="2" key="1">
    <citation type="journal article" date="2022" name="Int. J. Mol. Sci.">
        <title>Draft Genome of Tanacetum Coccineum: Genomic Comparison of Closely Related Tanacetum-Family Plants.</title>
        <authorList>
            <person name="Yamashiro T."/>
            <person name="Shiraishi A."/>
            <person name="Nakayama K."/>
            <person name="Satake H."/>
        </authorList>
    </citation>
    <scope>NUCLEOTIDE SEQUENCE</scope>
</reference>
<keyword evidence="3" id="KW-1185">Reference proteome</keyword>
<keyword evidence="1" id="KW-0175">Coiled coil</keyword>
<dbReference type="EMBL" id="BQNB010015544">
    <property type="protein sequence ID" value="GJT41228.1"/>
    <property type="molecule type" value="Genomic_DNA"/>
</dbReference>
<name>A0ABQ5DQS1_9ASTR</name>
<organism evidence="2 3">
    <name type="scientific">Tanacetum coccineum</name>
    <dbReference type="NCBI Taxonomy" id="301880"/>
    <lineage>
        <taxon>Eukaryota</taxon>
        <taxon>Viridiplantae</taxon>
        <taxon>Streptophyta</taxon>
        <taxon>Embryophyta</taxon>
        <taxon>Tracheophyta</taxon>
        <taxon>Spermatophyta</taxon>
        <taxon>Magnoliopsida</taxon>
        <taxon>eudicotyledons</taxon>
        <taxon>Gunneridae</taxon>
        <taxon>Pentapetalae</taxon>
        <taxon>asterids</taxon>
        <taxon>campanulids</taxon>
        <taxon>Asterales</taxon>
        <taxon>Asteraceae</taxon>
        <taxon>Asteroideae</taxon>
        <taxon>Anthemideae</taxon>
        <taxon>Anthemidinae</taxon>
        <taxon>Tanacetum</taxon>
    </lineage>
</organism>
<protein>
    <submittedName>
        <fullName evidence="2">Uncharacterized protein</fullName>
    </submittedName>
</protein>
<evidence type="ECO:0000313" key="3">
    <source>
        <dbReference type="Proteomes" id="UP001151760"/>
    </source>
</evidence>
<sequence length="225" mass="25248">MEIEKWLKEREIQQQESLVTKGTTLEANLSNDGTTLVASLVTEGATLEACLVTEGTTMDDNLVVKESIDDSVTSLEQLEESSNSGNDADVEKILVDTVDFDVEYAHIGSSYDSDTVYEVHHDTFENVIAHGIQTHEQPKTIPDTYVVNENNSNIISNIPNMDPDRGTEEHDDVDYEQQHALFASLINNLKCDVENCNEVNREAQQANALLTNELERYKEKEKHFA</sequence>